<dbReference type="InterPro" id="IPR008965">
    <property type="entry name" value="CBM2/CBM3_carb-bd_dom_sf"/>
</dbReference>
<evidence type="ECO:0000256" key="1">
    <source>
        <dbReference type="SAM" id="SignalP"/>
    </source>
</evidence>
<dbReference type="InterPro" id="IPR002102">
    <property type="entry name" value="Cohesin_dom"/>
</dbReference>
<keyword evidence="4" id="KW-1185">Reference proteome</keyword>
<dbReference type="SUPFAM" id="SSF49384">
    <property type="entry name" value="Carbohydrate-binding domain"/>
    <property type="match status" value="1"/>
</dbReference>
<dbReference type="CDD" id="cd08547">
    <property type="entry name" value="Type_II_cohesin"/>
    <property type="match status" value="1"/>
</dbReference>
<accession>A0ABS7CCS7</accession>
<gene>
    <name evidence="3" type="ORF">K0U00_32320</name>
</gene>
<dbReference type="Pfam" id="PF00963">
    <property type="entry name" value="Cohesin"/>
    <property type="match status" value="1"/>
</dbReference>
<comment type="caution">
    <text evidence="3">The sequence shown here is derived from an EMBL/GenBank/DDBJ whole genome shotgun (WGS) entry which is preliminary data.</text>
</comment>
<protein>
    <submittedName>
        <fullName evidence="3">Cohesin domain-containing protein</fullName>
    </submittedName>
</protein>
<feature type="chain" id="PRO_5047173524" evidence="1">
    <location>
        <begin position="25"/>
        <end position="140"/>
    </location>
</feature>
<dbReference type="Gene3D" id="2.60.40.680">
    <property type="match status" value="1"/>
</dbReference>
<evidence type="ECO:0000259" key="2">
    <source>
        <dbReference type="Pfam" id="PF00963"/>
    </source>
</evidence>
<organism evidence="3 4">
    <name type="scientific">Paenibacillus sepulcri</name>
    <dbReference type="NCBI Taxonomy" id="359917"/>
    <lineage>
        <taxon>Bacteria</taxon>
        <taxon>Bacillati</taxon>
        <taxon>Bacillota</taxon>
        <taxon>Bacilli</taxon>
        <taxon>Bacillales</taxon>
        <taxon>Paenibacillaceae</taxon>
        <taxon>Paenibacillus</taxon>
    </lineage>
</organism>
<dbReference type="EMBL" id="JAHZIK010001324">
    <property type="protein sequence ID" value="MBW7458741.1"/>
    <property type="molecule type" value="Genomic_DNA"/>
</dbReference>
<evidence type="ECO:0000313" key="4">
    <source>
        <dbReference type="Proteomes" id="UP001519887"/>
    </source>
</evidence>
<proteinExistence type="predicted"/>
<feature type="non-terminal residue" evidence="3">
    <location>
        <position position="140"/>
    </location>
</feature>
<dbReference type="Proteomes" id="UP001519887">
    <property type="component" value="Unassembled WGS sequence"/>
</dbReference>
<evidence type="ECO:0000313" key="3">
    <source>
        <dbReference type="EMBL" id="MBW7458741.1"/>
    </source>
</evidence>
<reference evidence="3 4" key="1">
    <citation type="submission" date="2021-07" db="EMBL/GenBank/DDBJ databases">
        <title>Paenibacillus radiodurans sp. nov., isolated from the southeastern edge of Tengger Desert.</title>
        <authorList>
            <person name="Zhang G."/>
        </authorList>
    </citation>
    <scope>NUCLEOTIDE SEQUENCE [LARGE SCALE GENOMIC DNA]</scope>
    <source>
        <strain evidence="3 4">CCM 7311</strain>
    </source>
</reference>
<feature type="signal peptide" evidence="1">
    <location>
        <begin position="1"/>
        <end position="24"/>
    </location>
</feature>
<name>A0ABS7CCS7_9BACL</name>
<feature type="domain" description="Cohesin" evidence="2">
    <location>
        <begin position="34"/>
        <end position="133"/>
    </location>
</feature>
<sequence>MINRRWIHFSLILLLGLPMFPFTAAGAGKPSFALSLNQSTMETGEEVLVTVKGEQLEDLFGYEIRLTYDPGRIRFKSASALWPGFSVPDSDDDGEVIFAHTKLGKSQGEKGAADIASFSFEAKGAGDAAITLTRIKLVDS</sequence>
<keyword evidence="1" id="KW-0732">Signal</keyword>